<dbReference type="RefSeq" id="XP_033669416.1">
    <property type="nucleotide sequence ID" value="XM_033812298.1"/>
</dbReference>
<keyword evidence="1" id="KW-0472">Membrane</keyword>
<reference evidence="2" key="1">
    <citation type="journal article" date="2020" name="Stud. Mycol.">
        <title>101 Dothideomycetes genomes: a test case for predicting lifestyles and emergence of pathogens.</title>
        <authorList>
            <person name="Haridas S."/>
            <person name="Albert R."/>
            <person name="Binder M."/>
            <person name="Bloem J."/>
            <person name="Labutti K."/>
            <person name="Salamov A."/>
            <person name="Andreopoulos B."/>
            <person name="Baker S."/>
            <person name="Barry K."/>
            <person name="Bills G."/>
            <person name="Bluhm B."/>
            <person name="Cannon C."/>
            <person name="Castanera R."/>
            <person name="Culley D."/>
            <person name="Daum C."/>
            <person name="Ezra D."/>
            <person name="Gonzalez J."/>
            <person name="Henrissat B."/>
            <person name="Kuo A."/>
            <person name="Liang C."/>
            <person name="Lipzen A."/>
            <person name="Lutzoni F."/>
            <person name="Magnuson J."/>
            <person name="Mondo S."/>
            <person name="Nolan M."/>
            <person name="Ohm R."/>
            <person name="Pangilinan J."/>
            <person name="Park H.-J."/>
            <person name="Ramirez L."/>
            <person name="Alfaro M."/>
            <person name="Sun H."/>
            <person name="Tritt A."/>
            <person name="Yoshinaga Y."/>
            <person name="Zwiers L.-H."/>
            <person name="Turgeon B."/>
            <person name="Goodwin S."/>
            <person name="Spatafora J."/>
            <person name="Crous P."/>
            <person name="Grigoriev I."/>
        </authorList>
    </citation>
    <scope>NUCLEOTIDE SEQUENCE</scope>
    <source>
        <strain evidence="2">ATCC 36951</strain>
    </source>
</reference>
<evidence type="ECO:0000313" key="2">
    <source>
        <dbReference type="EMBL" id="KAF2168527.1"/>
    </source>
</evidence>
<dbReference type="GeneID" id="54565570"/>
<keyword evidence="1" id="KW-1133">Transmembrane helix</keyword>
<organism evidence="2 3">
    <name type="scientific">Zasmidium cellare ATCC 36951</name>
    <dbReference type="NCBI Taxonomy" id="1080233"/>
    <lineage>
        <taxon>Eukaryota</taxon>
        <taxon>Fungi</taxon>
        <taxon>Dikarya</taxon>
        <taxon>Ascomycota</taxon>
        <taxon>Pezizomycotina</taxon>
        <taxon>Dothideomycetes</taxon>
        <taxon>Dothideomycetidae</taxon>
        <taxon>Mycosphaerellales</taxon>
        <taxon>Mycosphaerellaceae</taxon>
        <taxon>Zasmidium</taxon>
    </lineage>
</organism>
<evidence type="ECO:0000313" key="3">
    <source>
        <dbReference type="Proteomes" id="UP000799537"/>
    </source>
</evidence>
<gene>
    <name evidence="2" type="ORF">M409DRAFT_53190</name>
</gene>
<dbReference type="AlphaFoldDB" id="A0A6A6CMP1"/>
<protein>
    <submittedName>
        <fullName evidence="2">Uncharacterized protein</fullName>
    </submittedName>
</protein>
<accession>A0A6A6CMP1</accession>
<feature type="transmembrane region" description="Helical" evidence="1">
    <location>
        <begin position="143"/>
        <end position="164"/>
    </location>
</feature>
<proteinExistence type="predicted"/>
<keyword evidence="1" id="KW-0812">Transmembrane</keyword>
<feature type="transmembrane region" description="Helical" evidence="1">
    <location>
        <begin position="53"/>
        <end position="74"/>
    </location>
</feature>
<name>A0A6A6CMP1_ZASCE</name>
<evidence type="ECO:0000256" key="1">
    <source>
        <dbReference type="SAM" id="Phobius"/>
    </source>
</evidence>
<keyword evidence="3" id="KW-1185">Reference proteome</keyword>
<feature type="transmembrane region" description="Helical" evidence="1">
    <location>
        <begin position="15"/>
        <end position="33"/>
    </location>
</feature>
<feature type="transmembrane region" description="Helical" evidence="1">
    <location>
        <begin position="113"/>
        <end position="137"/>
    </location>
</feature>
<dbReference type="Proteomes" id="UP000799537">
    <property type="component" value="Unassembled WGS sequence"/>
</dbReference>
<sequence>MSFSATTKFLLREGIYGLIWLILLFRPVFTYIIHHEPVIPPHPMVRESTILFPVYACAIDFMHFCMLSFAFYFCHGLKAFQLFPEDIAAEYLWRQTDLRRGFARGFKQEHFTAFWFAFRVATRMGTAALFCHTFGAWYTPFDVLAWVMFCVDVQYVMLNVLIFLGQRVGVDVVALRTEFERYLGAFF</sequence>
<dbReference type="EMBL" id="ML993590">
    <property type="protein sequence ID" value="KAF2168527.1"/>
    <property type="molecule type" value="Genomic_DNA"/>
</dbReference>